<evidence type="ECO:0000313" key="1">
    <source>
        <dbReference type="EMBL" id="GGJ62783.1"/>
    </source>
</evidence>
<evidence type="ECO:0000313" key="2">
    <source>
        <dbReference type="Proteomes" id="UP000625682"/>
    </source>
</evidence>
<dbReference type="RefSeq" id="WP_189151456.1">
    <property type="nucleotide sequence ID" value="NZ_BAABER010000038.1"/>
</dbReference>
<keyword evidence="2" id="KW-1185">Reference proteome</keyword>
<reference evidence="1" key="2">
    <citation type="submission" date="2020-09" db="EMBL/GenBank/DDBJ databases">
        <authorList>
            <person name="Sun Q."/>
            <person name="Zhou Y."/>
        </authorList>
    </citation>
    <scope>NUCLEOTIDE SEQUENCE</scope>
    <source>
        <strain evidence="1">CGMCC 4.7272</strain>
    </source>
</reference>
<sequence length="58" mass="6104">MAERLGAGHLMLGTDHPFLRAPLETALATVSEAADRNILSGRQIAGVLGLHALRFLGP</sequence>
<proteinExistence type="predicted"/>
<comment type="caution">
    <text evidence="1">The sequence shown here is derived from an EMBL/GenBank/DDBJ whole genome shotgun (WGS) entry which is preliminary data.</text>
</comment>
<reference evidence="1" key="1">
    <citation type="journal article" date="2014" name="Int. J. Syst. Evol. Microbiol.">
        <title>Complete genome sequence of Corynebacterium casei LMG S-19264T (=DSM 44701T), isolated from a smear-ripened cheese.</title>
        <authorList>
            <consortium name="US DOE Joint Genome Institute (JGI-PGF)"/>
            <person name="Walter F."/>
            <person name="Albersmeier A."/>
            <person name="Kalinowski J."/>
            <person name="Ruckert C."/>
        </authorList>
    </citation>
    <scope>NUCLEOTIDE SEQUENCE</scope>
    <source>
        <strain evidence="1">CGMCC 4.7272</strain>
    </source>
</reference>
<accession>A0A917P5P1</accession>
<dbReference type="EMBL" id="BMMU01000035">
    <property type="protein sequence ID" value="GGJ62783.1"/>
    <property type="molecule type" value="Genomic_DNA"/>
</dbReference>
<dbReference type="Proteomes" id="UP000625682">
    <property type="component" value="Unassembled WGS sequence"/>
</dbReference>
<dbReference type="InterPro" id="IPR032466">
    <property type="entry name" value="Metal_Hydrolase"/>
</dbReference>
<organism evidence="1 2">
    <name type="scientific">Streptomyces lacrimifluminis</name>
    <dbReference type="NCBI Taxonomy" id="1500077"/>
    <lineage>
        <taxon>Bacteria</taxon>
        <taxon>Bacillati</taxon>
        <taxon>Actinomycetota</taxon>
        <taxon>Actinomycetes</taxon>
        <taxon>Kitasatosporales</taxon>
        <taxon>Streptomycetaceae</taxon>
        <taxon>Streptomyces</taxon>
    </lineage>
</organism>
<dbReference type="AlphaFoldDB" id="A0A917P5P1"/>
<name>A0A917P5P1_9ACTN</name>
<gene>
    <name evidence="1" type="ORF">GCM10012282_70050</name>
</gene>
<protein>
    <submittedName>
        <fullName evidence="1">Uncharacterized protein</fullName>
    </submittedName>
</protein>
<dbReference type="SUPFAM" id="SSF51556">
    <property type="entry name" value="Metallo-dependent hydrolases"/>
    <property type="match status" value="1"/>
</dbReference>